<dbReference type="EMBL" id="JBHRSL010000010">
    <property type="protein sequence ID" value="MFC3052668.1"/>
    <property type="molecule type" value="Genomic_DNA"/>
</dbReference>
<evidence type="ECO:0000259" key="1">
    <source>
        <dbReference type="SMART" id="SM00849"/>
    </source>
</evidence>
<dbReference type="InterPro" id="IPR036388">
    <property type="entry name" value="WH-like_DNA-bd_sf"/>
</dbReference>
<gene>
    <name evidence="2" type="ORF">ACFOKA_12205</name>
</gene>
<evidence type="ECO:0000313" key="2">
    <source>
        <dbReference type="EMBL" id="MFC3052668.1"/>
    </source>
</evidence>
<dbReference type="Pfam" id="PF00753">
    <property type="entry name" value="Lactamase_B"/>
    <property type="match status" value="1"/>
</dbReference>
<dbReference type="InterPro" id="IPR050662">
    <property type="entry name" value="Sec-metab_biosynth-thioest"/>
</dbReference>
<name>A0ABV7D633_9PROT</name>
<dbReference type="PANTHER" id="PTHR23131:SF0">
    <property type="entry name" value="ENDORIBONUCLEASE LACTB2"/>
    <property type="match status" value="1"/>
</dbReference>
<dbReference type="Proteomes" id="UP001595444">
    <property type="component" value="Unassembled WGS sequence"/>
</dbReference>
<dbReference type="Gene3D" id="1.10.10.10">
    <property type="entry name" value="Winged helix-like DNA-binding domain superfamily/Winged helix DNA-binding domain"/>
    <property type="match status" value="1"/>
</dbReference>
<dbReference type="InterPro" id="IPR036866">
    <property type="entry name" value="RibonucZ/Hydroxyglut_hydro"/>
</dbReference>
<organism evidence="2 3">
    <name type="scientific">Kordiimonas pumila</name>
    <dbReference type="NCBI Taxonomy" id="2161677"/>
    <lineage>
        <taxon>Bacteria</taxon>
        <taxon>Pseudomonadati</taxon>
        <taxon>Pseudomonadota</taxon>
        <taxon>Alphaproteobacteria</taxon>
        <taxon>Kordiimonadales</taxon>
        <taxon>Kordiimonadaceae</taxon>
        <taxon>Kordiimonas</taxon>
    </lineage>
</organism>
<accession>A0ABV7D633</accession>
<dbReference type="CDD" id="cd16278">
    <property type="entry name" value="metallo-hydrolase-like_MBL-fold"/>
    <property type="match status" value="1"/>
</dbReference>
<dbReference type="InterPro" id="IPR001279">
    <property type="entry name" value="Metallo-B-lactamas"/>
</dbReference>
<dbReference type="RefSeq" id="WP_194213679.1">
    <property type="nucleotide sequence ID" value="NZ_CP061205.1"/>
</dbReference>
<dbReference type="SUPFAM" id="SSF56281">
    <property type="entry name" value="Metallo-hydrolase/oxidoreductase"/>
    <property type="match status" value="1"/>
</dbReference>
<proteinExistence type="predicted"/>
<dbReference type="SMART" id="SM00849">
    <property type="entry name" value="Lactamase_B"/>
    <property type="match status" value="1"/>
</dbReference>
<comment type="caution">
    <text evidence="2">The sequence shown here is derived from an EMBL/GenBank/DDBJ whole genome shotgun (WGS) entry which is preliminary data.</text>
</comment>
<feature type="domain" description="Metallo-beta-lactamase" evidence="1">
    <location>
        <begin position="13"/>
        <end position="183"/>
    </location>
</feature>
<dbReference type="Gene3D" id="3.60.15.10">
    <property type="entry name" value="Ribonuclease Z/Hydroxyacylglutathione hydrolase-like"/>
    <property type="match status" value="1"/>
</dbReference>
<protein>
    <submittedName>
        <fullName evidence="2">MBL fold metallo-hydrolase</fullName>
    </submittedName>
</protein>
<keyword evidence="3" id="KW-1185">Reference proteome</keyword>
<reference evidence="3" key="1">
    <citation type="journal article" date="2019" name="Int. J. Syst. Evol. Microbiol.">
        <title>The Global Catalogue of Microorganisms (GCM) 10K type strain sequencing project: providing services to taxonomists for standard genome sequencing and annotation.</title>
        <authorList>
            <consortium name="The Broad Institute Genomics Platform"/>
            <consortium name="The Broad Institute Genome Sequencing Center for Infectious Disease"/>
            <person name="Wu L."/>
            <person name="Ma J."/>
        </authorList>
    </citation>
    <scope>NUCLEOTIDE SEQUENCE [LARGE SCALE GENOMIC DNA]</scope>
    <source>
        <strain evidence="3">KCTC 62164</strain>
    </source>
</reference>
<dbReference type="PANTHER" id="PTHR23131">
    <property type="entry name" value="ENDORIBONUCLEASE LACTB2"/>
    <property type="match status" value="1"/>
</dbReference>
<evidence type="ECO:0000313" key="3">
    <source>
        <dbReference type="Proteomes" id="UP001595444"/>
    </source>
</evidence>
<sequence>MLANNPNAYTGPGTNTYIVGEETLWIIDPGPEDIRHVDAVLAVVDGRPVAGILVTHTHMDHSPAAHLLKAAMQAPTYGYGPLCQLIAAETEEDVDTCFSPDNSLSHGTAIGMGRWRVIALHTPGHFPNHMCYVLPEQGVLFSGDHVMAWSTTAIVPPLGNFLDYMNSLDLLENVHANLMLPSHGCPVYAPFERIDAVRKHRHKRHNQVRMCLQAGVGDVHAIVGSIYKDADLTPSLYKAAYGCVQAHIDHLNVQGIGDPLEQAIVEA</sequence>